<reference evidence="2 3" key="1">
    <citation type="journal article" date="2015" name="Genome Biol. Evol.">
        <title>Characterization of Three Mycobacterium spp. with Potential Use in Bioremediation by Genome Sequencing and Comparative Genomics.</title>
        <authorList>
            <person name="Das S."/>
            <person name="Pettersson B.M."/>
            <person name="Behra P.R."/>
            <person name="Ramesh M."/>
            <person name="Dasgupta S."/>
            <person name="Bhattacharya A."/>
            <person name="Kirsebom L.A."/>
        </authorList>
    </citation>
    <scope>NUCLEOTIDE SEQUENCE [LARGE SCALE GENOMIC DNA]</scope>
    <source>
        <strain evidence="2 3">DSM 44219</strain>
    </source>
</reference>
<accession>A0A0J6YYY9</accession>
<dbReference type="Proteomes" id="UP000036176">
    <property type="component" value="Unassembled WGS sequence"/>
</dbReference>
<name>A0A0J6YYY9_MYCCU</name>
<feature type="compositionally biased region" description="Polar residues" evidence="1">
    <location>
        <begin position="1"/>
        <end position="13"/>
    </location>
</feature>
<dbReference type="PATRIC" id="fig|1800.3.peg.3281"/>
<protein>
    <submittedName>
        <fullName evidence="2">Uncharacterized protein</fullName>
    </submittedName>
</protein>
<comment type="caution">
    <text evidence="2">The sequence shown here is derived from an EMBL/GenBank/DDBJ whole genome shotgun (WGS) entry which is preliminary data.</text>
</comment>
<gene>
    <name evidence="2" type="ORF">MCHUDSM44219_03266</name>
</gene>
<feature type="region of interest" description="Disordered" evidence="1">
    <location>
        <begin position="1"/>
        <end position="22"/>
    </location>
</feature>
<sequence>MSGITAPTANITNDDPAASHGEGFSLGSTPSSWIRWKLIALWSSWWISSDALAAVSADIPSATSLATSSACSASGWRRNDARSTCTSESICSLAVVTDVYSPSAIEKEPASSPATPLITTVCASALAATPAINAVLLTSPSIAPNVAARSQPPVTSACR</sequence>
<organism evidence="2 3">
    <name type="scientific">Mycolicibacterium chubuense</name>
    <name type="common">Mycobacterium chubuense</name>
    <dbReference type="NCBI Taxonomy" id="1800"/>
    <lineage>
        <taxon>Bacteria</taxon>
        <taxon>Bacillati</taxon>
        <taxon>Actinomycetota</taxon>
        <taxon>Actinomycetes</taxon>
        <taxon>Mycobacteriales</taxon>
        <taxon>Mycobacteriaceae</taxon>
        <taxon>Mycolicibacterium</taxon>
    </lineage>
</organism>
<evidence type="ECO:0000256" key="1">
    <source>
        <dbReference type="SAM" id="MobiDB-lite"/>
    </source>
</evidence>
<proteinExistence type="predicted"/>
<evidence type="ECO:0000313" key="3">
    <source>
        <dbReference type="Proteomes" id="UP000036176"/>
    </source>
</evidence>
<dbReference type="AlphaFoldDB" id="A0A0J6YYY9"/>
<evidence type="ECO:0000313" key="2">
    <source>
        <dbReference type="EMBL" id="KMO77606.1"/>
    </source>
</evidence>
<keyword evidence="3" id="KW-1185">Reference proteome</keyword>
<dbReference type="EMBL" id="JYNX01000038">
    <property type="protein sequence ID" value="KMO77606.1"/>
    <property type="molecule type" value="Genomic_DNA"/>
</dbReference>